<dbReference type="PANTHER" id="PTHR36854:SF1">
    <property type="entry name" value="TRANSMEMBRANE PROTEIN"/>
    <property type="match status" value="1"/>
</dbReference>
<organism evidence="4 5">
    <name type="scientific">Favolaschia claudopus</name>
    <dbReference type="NCBI Taxonomy" id="2862362"/>
    <lineage>
        <taxon>Eukaryota</taxon>
        <taxon>Fungi</taxon>
        <taxon>Dikarya</taxon>
        <taxon>Basidiomycota</taxon>
        <taxon>Agaricomycotina</taxon>
        <taxon>Agaricomycetes</taxon>
        <taxon>Agaricomycetidae</taxon>
        <taxon>Agaricales</taxon>
        <taxon>Marasmiineae</taxon>
        <taxon>Mycenaceae</taxon>
        <taxon>Favolaschia</taxon>
    </lineage>
</organism>
<sequence length="205" mass="22639">MVNILAWCFIFSAFTSVHAALHRWDAPNFCKCICFGTNNSILPLTMPDNPSQPCLSCTKQWCLNQNLKICAGATLGDTNPDTATGKEGDVEARCFQRDSPRDQLVVTLFLLTVFGLLLGAGVKSRMVKAGLTDTHIPWDAGRRWWDVSAPPPETQCHAHKSIPGQSWQPGTQLSRFGRSADQNEMRMGEYIPVAPAPQTPDPQLR</sequence>
<feature type="compositionally biased region" description="Polar residues" evidence="1">
    <location>
        <begin position="163"/>
        <end position="174"/>
    </location>
</feature>
<name>A0AAW0EFE5_9AGAR</name>
<feature type="chain" id="PRO_5043821898" evidence="3">
    <location>
        <begin position="20"/>
        <end position="205"/>
    </location>
</feature>
<feature type="transmembrane region" description="Helical" evidence="2">
    <location>
        <begin position="104"/>
        <end position="122"/>
    </location>
</feature>
<feature type="region of interest" description="Disordered" evidence="1">
    <location>
        <begin position="155"/>
        <end position="174"/>
    </location>
</feature>
<dbReference type="PANTHER" id="PTHR36854">
    <property type="entry name" value="CHROMOSOME 9, WHOLE GENOME SHOTGUN SEQUENCE"/>
    <property type="match status" value="1"/>
</dbReference>
<keyword evidence="2" id="KW-0812">Transmembrane</keyword>
<dbReference type="Proteomes" id="UP001362999">
    <property type="component" value="Unassembled WGS sequence"/>
</dbReference>
<comment type="caution">
    <text evidence="4">The sequence shown here is derived from an EMBL/GenBank/DDBJ whole genome shotgun (WGS) entry which is preliminary data.</text>
</comment>
<keyword evidence="5" id="KW-1185">Reference proteome</keyword>
<feature type="compositionally biased region" description="Pro residues" evidence="1">
    <location>
        <begin position="194"/>
        <end position="205"/>
    </location>
</feature>
<dbReference type="AlphaFoldDB" id="A0AAW0EFE5"/>
<gene>
    <name evidence="4" type="ORF">R3P38DRAFT_30593</name>
</gene>
<evidence type="ECO:0000256" key="3">
    <source>
        <dbReference type="SAM" id="SignalP"/>
    </source>
</evidence>
<evidence type="ECO:0000313" key="4">
    <source>
        <dbReference type="EMBL" id="KAK7064219.1"/>
    </source>
</evidence>
<reference evidence="4 5" key="1">
    <citation type="journal article" date="2024" name="J Genomics">
        <title>Draft genome sequencing and assembly of Favolaschia claudopus CIRM-BRFM 2984 isolated from oak limbs.</title>
        <authorList>
            <person name="Navarro D."/>
            <person name="Drula E."/>
            <person name="Chaduli D."/>
            <person name="Cazenave R."/>
            <person name="Ahrendt S."/>
            <person name="Wang J."/>
            <person name="Lipzen A."/>
            <person name="Daum C."/>
            <person name="Barry K."/>
            <person name="Grigoriev I.V."/>
            <person name="Favel A."/>
            <person name="Rosso M.N."/>
            <person name="Martin F."/>
        </authorList>
    </citation>
    <scope>NUCLEOTIDE SEQUENCE [LARGE SCALE GENOMIC DNA]</scope>
    <source>
        <strain evidence="4 5">CIRM-BRFM 2984</strain>
    </source>
</reference>
<dbReference type="EMBL" id="JAWWNJ010000001">
    <property type="protein sequence ID" value="KAK7064219.1"/>
    <property type="molecule type" value="Genomic_DNA"/>
</dbReference>
<keyword evidence="2" id="KW-0472">Membrane</keyword>
<accession>A0AAW0EFE5</accession>
<protein>
    <submittedName>
        <fullName evidence="4">Uncharacterized protein</fullName>
    </submittedName>
</protein>
<evidence type="ECO:0000256" key="2">
    <source>
        <dbReference type="SAM" id="Phobius"/>
    </source>
</evidence>
<evidence type="ECO:0000313" key="5">
    <source>
        <dbReference type="Proteomes" id="UP001362999"/>
    </source>
</evidence>
<keyword evidence="3" id="KW-0732">Signal</keyword>
<feature type="signal peptide" evidence="3">
    <location>
        <begin position="1"/>
        <end position="19"/>
    </location>
</feature>
<feature type="region of interest" description="Disordered" evidence="1">
    <location>
        <begin position="186"/>
        <end position="205"/>
    </location>
</feature>
<proteinExistence type="predicted"/>
<keyword evidence="2" id="KW-1133">Transmembrane helix</keyword>
<evidence type="ECO:0000256" key="1">
    <source>
        <dbReference type="SAM" id="MobiDB-lite"/>
    </source>
</evidence>